<feature type="compositionally biased region" description="Low complexity" evidence="1">
    <location>
        <begin position="317"/>
        <end position="328"/>
    </location>
</feature>
<comment type="caution">
    <text evidence="2">The sequence shown here is derived from an EMBL/GenBank/DDBJ whole genome shotgun (WGS) entry which is preliminary data.</text>
</comment>
<evidence type="ECO:0000313" key="2">
    <source>
        <dbReference type="EMBL" id="KAG7664471.1"/>
    </source>
</evidence>
<keyword evidence="3" id="KW-1185">Reference proteome</keyword>
<evidence type="ECO:0000256" key="1">
    <source>
        <dbReference type="SAM" id="MobiDB-lite"/>
    </source>
</evidence>
<feature type="region of interest" description="Disordered" evidence="1">
    <location>
        <begin position="311"/>
        <end position="340"/>
    </location>
</feature>
<name>A0A8J5UQ42_9ASCO</name>
<dbReference type="AlphaFoldDB" id="A0A8J5UQ42"/>
<dbReference type="Proteomes" id="UP000694255">
    <property type="component" value="Unassembled WGS sequence"/>
</dbReference>
<organism evidence="2 3">
    <name type="scientific">[Candida] subhashii</name>
    <dbReference type="NCBI Taxonomy" id="561895"/>
    <lineage>
        <taxon>Eukaryota</taxon>
        <taxon>Fungi</taxon>
        <taxon>Dikarya</taxon>
        <taxon>Ascomycota</taxon>
        <taxon>Saccharomycotina</taxon>
        <taxon>Pichiomycetes</taxon>
        <taxon>Debaryomycetaceae</taxon>
        <taxon>Spathaspora</taxon>
    </lineage>
</organism>
<feature type="compositionally biased region" description="Basic and acidic residues" evidence="1">
    <location>
        <begin position="237"/>
        <end position="247"/>
    </location>
</feature>
<proteinExistence type="predicted"/>
<evidence type="ECO:0000313" key="3">
    <source>
        <dbReference type="Proteomes" id="UP000694255"/>
    </source>
</evidence>
<feature type="region of interest" description="Disordered" evidence="1">
    <location>
        <begin position="228"/>
        <end position="247"/>
    </location>
</feature>
<reference evidence="2 3" key="1">
    <citation type="journal article" date="2021" name="DNA Res.">
        <title>Genome analysis of Candida subhashii reveals its hybrid nature and dual mitochondrial genome conformations.</title>
        <authorList>
            <person name="Mixao V."/>
            <person name="Hegedusova E."/>
            <person name="Saus E."/>
            <person name="Pryszcz L.P."/>
            <person name="Cillingova A."/>
            <person name="Nosek J."/>
            <person name="Gabaldon T."/>
        </authorList>
    </citation>
    <scope>NUCLEOTIDE SEQUENCE [LARGE SCALE GENOMIC DNA]</scope>
    <source>
        <strain evidence="2 3">CBS 10753</strain>
    </source>
</reference>
<protein>
    <submittedName>
        <fullName evidence="2">COS111</fullName>
    </submittedName>
</protein>
<sequence length="701" mass="79906">MIMTDTVDFHSHLPPYRSLLNPNAKYDYRTHSLIPLSQNELNGLRSSFEKKKNATANGSNGNNSTSSFKMKYKSLLSDVSRSISMRISNPNLLASSTTTISTKQIATSSKRKSPIVPSMQFKDLPIEIQDYVFYLVDSKVDYKSCMYTCKSFYFLAKPYYYQDLHFTTTYRFAQFISYLRLNSNVGQYVRTIDLSGIKPGYDEEAQEEEENVNAAINAVAILEDQEENNNNVHPRLNNHESTGKDDSDAKVLAGWRDWKFKTNPLYSVYNQVSTTALAKVSSNTQHSISSGKSSKSIKSLSSTRLTRPFKYFKRNKSNSNNKSSNSRELSSRKRPRLETLDLSAQDSRNSILARNSSVHPLISKFLLQYSSSKDIPIGYVLHLINLCPNVESINLGNLCLSMDYEISRSMVFKYQNFDIMNNYPKDLVERIDNIMKSDEIDDVLSYDQASIFNLAGNSNNMDLKLASNLFKSSQSIKSAASSLYELTTFSKPTTKYNSLLSPLPSTVSGISYLNKGDGKVYLSDLNLKSINSVFLKKIKEDELLMAIIKMHGKKGGTSPYYNYNVYNNNMNGRNLKYLNLSSMIWLNQSCIQSFLSNLLLKHSPESLHYQGFSPDDDYDMYYSDLEDEEDDPAQYRQDLVLDLTDSGMYKNLPWARRIDLNTIDGCRVASKIINNSLLSEVQEIMRRERIRRGRIGENYLT</sequence>
<dbReference type="EMBL" id="JAGSYN010000081">
    <property type="protein sequence ID" value="KAG7664471.1"/>
    <property type="molecule type" value="Genomic_DNA"/>
</dbReference>
<accession>A0A8J5UQ42</accession>
<feature type="region of interest" description="Disordered" evidence="1">
    <location>
        <begin position="282"/>
        <end position="301"/>
    </location>
</feature>
<gene>
    <name evidence="2" type="ORF">J8A68_001977</name>
</gene>
<dbReference type="GeneID" id="73468778"/>
<feature type="compositionally biased region" description="Low complexity" evidence="1">
    <location>
        <begin position="287"/>
        <end position="301"/>
    </location>
</feature>
<dbReference type="RefSeq" id="XP_049264703.1">
    <property type="nucleotide sequence ID" value="XM_049405678.1"/>
</dbReference>
<dbReference type="OrthoDB" id="5351126at2759"/>